<sequence length="158" mass="18286">MKKWVWWSGGIAIVLVICLVTVLYISARSVIAEEMKTAENIMLQNDEISTVHQVYYYYGDQAVYTGSSVTTEGNEAWVFVIEDNVVRIMNKEEGISVENAVQQVKEQFSLQQVRSVKPGIENGEAIYEMTFEKDERLHFYYIKMKDGSFIKRYSIKET</sequence>
<dbReference type="STRING" id="930128.SAMN05192532_101417"/>
<organism evidence="2 3">
    <name type="scientific">Alteribacillus iranensis</name>
    <dbReference type="NCBI Taxonomy" id="930128"/>
    <lineage>
        <taxon>Bacteria</taxon>
        <taxon>Bacillati</taxon>
        <taxon>Bacillota</taxon>
        <taxon>Bacilli</taxon>
        <taxon>Bacillales</taxon>
        <taxon>Bacillaceae</taxon>
        <taxon>Alteribacillus</taxon>
    </lineage>
</organism>
<dbReference type="AlphaFoldDB" id="A0A1I1ZS43"/>
<keyword evidence="1" id="KW-0472">Membrane</keyword>
<dbReference type="InterPro" id="IPR046350">
    <property type="entry name" value="Cystatin_sf"/>
</dbReference>
<proteinExistence type="predicted"/>
<dbReference type="Proteomes" id="UP000199516">
    <property type="component" value="Unassembled WGS sequence"/>
</dbReference>
<accession>A0A1I1ZS43</accession>
<feature type="transmembrane region" description="Helical" evidence="1">
    <location>
        <begin position="6"/>
        <end position="27"/>
    </location>
</feature>
<gene>
    <name evidence="2" type="ORF">SAMN05192532_101417</name>
</gene>
<protein>
    <submittedName>
        <fullName evidence="2">Uncharacterized protein YpmB</fullName>
    </submittedName>
</protein>
<keyword evidence="1" id="KW-1133">Transmembrane helix</keyword>
<evidence type="ECO:0000313" key="2">
    <source>
        <dbReference type="EMBL" id="SFE34564.1"/>
    </source>
</evidence>
<keyword evidence="3" id="KW-1185">Reference proteome</keyword>
<dbReference type="EMBL" id="FONT01000001">
    <property type="protein sequence ID" value="SFE34564.1"/>
    <property type="molecule type" value="Genomic_DNA"/>
</dbReference>
<dbReference type="RefSeq" id="WP_091656687.1">
    <property type="nucleotide sequence ID" value="NZ_FONT01000001.1"/>
</dbReference>
<name>A0A1I1ZS43_9BACI</name>
<keyword evidence="1" id="KW-0812">Transmembrane</keyword>
<dbReference type="OrthoDB" id="2381181at2"/>
<evidence type="ECO:0000256" key="1">
    <source>
        <dbReference type="SAM" id="Phobius"/>
    </source>
</evidence>
<dbReference type="SUPFAM" id="SSF54403">
    <property type="entry name" value="Cystatin/monellin"/>
    <property type="match status" value="1"/>
</dbReference>
<dbReference type="Gene3D" id="3.10.450.40">
    <property type="match status" value="2"/>
</dbReference>
<evidence type="ECO:0000313" key="3">
    <source>
        <dbReference type="Proteomes" id="UP000199516"/>
    </source>
</evidence>
<reference evidence="2 3" key="1">
    <citation type="submission" date="2016-10" db="EMBL/GenBank/DDBJ databases">
        <authorList>
            <person name="de Groot N.N."/>
        </authorList>
    </citation>
    <scope>NUCLEOTIDE SEQUENCE [LARGE SCALE GENOMIC DNA]</scope>
    <source>
        <strain evidence="2 3">DSM 23995</strain>
    </source>
</reference>